<keyword evidence="13" id="KW-1185">Reference proteome</keyword>
<evidence type="ECO:0000256" key="5">
    <source>
        <dbReference type="ARBA" id="ARBA00022723"/>
    </source>
</evidence>
<dbReference type="GO" id="GO:0046872">
    <property type="term" value="F:metal ion binding"/>
    <property type="evidence" value="ECO:0007669"/>
    <property type="project" value="UniProtKB-KW"/>
</dbReference>
<dbReference type="PIRSF" id="PIRSF005572">
    <property type="entry name" value="NifS"/>
    <property type="match status" value="1"/>
</dbReference>
<organism evidence="12 13">
    <name type="scientific">Flavobacterium fontis</name>
    <dbReference type="NCBI Taxonomy" id="1124188"/>
    <lineage>
        <taxon>Bacteria</taxon>
        <taxon>Pseudomonadati</taxon>
        <taxon>Bacteroidota</taxon>
        <taxon>Flavobacteriia</taxon>
        <taxon>Flavobacteriales</taxon>
        <taxon>Flavobacteriaceae</taxon>
        <taxon>Flavobacterium</taxon>
    </lineage>
</organism>
<dbReference type="Pfam" id="PF00266">
    <property type="entry name" value="Aminotran_5"/>
    <property type="match status" value="1"/>
</dbReference>
<evidence type="ECO:0000256" key="8">
    <source>
        <dbReference type="ARBA" id="ARBA00023014"/>
    </source>
</evidence>
<evidence type="ECO:0000313" key="12">
    <source>
        <dbReference type="EMBL" id="SHF47400.1"/>
    </source>
</evidence>
<dbReference type="GO" id="GO:0031071">
    <property type="term" value="F:cysteine desulfurase activity"/>
    <property type="evidence" value="ECO:0007669"/>
    <property type="project" value="UniProtKB-EC"/>
</dbReference>
<dbReference type="InterPro" id="IPR015422">
    <property type="entry name" value="PyrdxlP-dep_Trfase_small"/>
</dbReference>
<keyword evidence="8" id="KW-0411">Iron-sulfur</keyword>
<evidence type="ECO:0000256" key="4">
    <source>
        <dbReference type="ARBA" id="ARBA00022679"/>
    </source>
</evidence>
<dbReference type="InterPro" id="IPR015421">
    <property type="entry name" value="PyrdxlP-dep_Trfase_major"/>
</dbReference>
<dbReference type="InterPro" id="IPR016454">
    <property type="entry name" value="Cysteine_dSase"/>
</dbReference>
<dbReference type="Proteomes" id="UP000184147">
    <property type="component" value="Unassembled WGS sequence"/>
</dbReference>
<comment type="catalytic activity">
    <reaction evidence="9">
        <text>(sulfur carrier)-H + L-cysteine = (sulfur carrier)-SH + L-alanine</text>
        <dbReference type="Rhea" id="RHEA:43892"/>
        <dbReference type="Rhea" id="RHEA-COMP:14737"/>
        <dbReference type="Rhea" id="RHEA-COMP:14739"/>
        <dbReference type="ChEBI" id="CHEBI:29917"/>
        <dbReference type="ChEBI" id="CHEBI:35235"/>
        <dbReference type="ChEBI" id="CHEBI:57972"/>
        <dbReference type="ChEBI" id="CHEBI:64428"/>
        <dbReference type="EC" id="2.8.1.7"/>
    </reaction>
</comment>
<evidence type="ECO:0000256" key="3">
    <source>
        <dbReference type="ARBA" id="ARBA00012239"/>
    </source>
</evidence>
<keyword evidence="6" id="KW-0663">Pyridoxal phosphate</keyword>
<dbReference type="STRING" id="1124188.SAMN05444377_11012"/>
<feature type="domain" description="Aminotransferase class V" evidence="11">
    <location>
        <begin position="7"/>
        <end position="369"/>
    </location>
</feature>
<comment type="cofactor">
    <cofactor evidence="1 10">
        <name>pyridoxal 5'-phosphate</name>
        <dbReference type="ChEBI" id="CHEBI:597326"/>
    </cofactor>
</comment>
<accession>A0A1M5BYD9</accession>
<dbReference type="SUPFAM" id="SSF53383">
    <property type="entry name" value="PLP-dependent transferases"/>
    <property type="match status" value="1"/>
</dbReference>
<dbReference type="InterPro" id="IPR015424">
    <property type="entry name" value="PyrdxlP-dep_Trfase"/>
</dbReference>
<protein>
    <recommendedName>
        <fullName evidence="3">cysteine desulfurase</fullName>
        <ecNumber evidence="3">2.8.1.7</ecNumber>
    </recommendedName>
</protein>
<gene>
    <name evidence="12" type="ORF">SAMN05444377_11012</name>
</gene>
<dbReference type="InterPro" id="IPR020578">
    <property type="entry name" value="Aminotrans_V_PyrdxlP_BS"/>
</dbReference>
<proteinExistence type="inferred from homology"/>
<name>A0A1M5BYD9_9FLAO</name>
<keyword evidence="7" id="KW-0408">Iron</keyword>
<evidence type="ECO:0000256" key="1">
    <source>
        <dbReference type="ARBA" id="ARBA00001933"/>
    </source>
</evidence>
<evidence type="ECO:0000259" key="11">
    <source>
        <dbReference type="Pfam" id="PF00266"/>
    </source>
</evidence>
<dbReference type="Gene3D" id="3.90.1150.10">
    <property type="entry name" value="Aspartate Aminotransferase, domain 1"/>
    <property type="match status" value="1"/>
</dbReference>
<dbReference type="EMBL" id="FQVQ01000010">
    <property type="protein sequence ID" value="SHF47400.1"/>
    <property type="molecule type" value="Genomic_DNA"/>
</dbReference>
<dbReference type="PROSITE" id="PS00595">
    <property type="entry name" value="AA_TRANSFER_CLASS_5"/>
    <property type="match status" value="1"/>
</dbReference>
<evidence type="ECO:0000256" key="2">
    <source>
        <dbReference type="ARBA" id="ARBA00006490"/>
    </source>
</evidence>
<dbReference type="Gene3D" id="3.40.640.10">
    <property type="entry name" value="Type I PLP-dependent aspartate aminotransferase-like (Major domain)"/>
    <property type="match status" value="1"/>
</dbReference>
<sequence length="376" mass="41210">MNNMKRVYLDNAATTPLRPEVIDCMVDVMQTEYGNASSTHSYGRSAKSIIESARKSIAQWMGCEARELIFTANATEATNMILTSAVRDLGIQRLITSRMEHHATLYTVEKLAQDFGVTVAYLPAKPDGTVALEGLAELLQQEIPTLVTLMHVNNETGAVLNIDEVGQLCHAHNALFHCDTVQSVGKVRLHFHDLPLDFAVASAHKFHGPKGVGFAYISKNVVLKPMIVGGEQEKGLRAGTEAVHQIAGMAKALELDMTDLAHDQGYIEALKFYCWEQLQIAFPGIKTNGEHTFYNILNVTLPMPEEKAAMLLFNLDIKGIAVSRGSACQSGSSKPSHVLAQFVAEDDLKRPALRISFSRFNTKEDIDALCDALKGV</sequence>
<comment type="similarity">
    <text evidence="2">Belongs to the class-V pyridoxal-phosphate-dependent aminotransferase family. NifS/IscS subfamily.</text>
</comment>
<evidence type="ECO:0000313" key="13">
    <source>
        <dbReference type="Proteomes" id="UP000184147"/>
    </source>
</evidence>
<dbReference type="EC" id="2.8.1.7" evidence="3"/>
<dbReference type="AlphaFoldDB" id="A0A1M5BYD9"/>
<evidence type="ECO:0000256" key="9">
    <source>
        <dbReference type="ARBA" id="ARBA00050776"/>
    </source>
</evidence>
<evidence type="ECO:0000256" key="6">
    <source>
        <dbReference type="ARBA" id="ARBA00022898"/>
    </source>
</evidence>
<dbReference type="Gene3D" id="1.10.260.50">
    <property type="match status" value="1"/>
</dbReference>
<reference evidence="12 13" key="1">
    <citation type="submission" date="2016-11" db="EMBL/GenBank/DDBJ databases">
        <authorList>
            <person name="Jaros S."/>
            <person name="Januszkiewicz K."/>
            <person name="Wedrychowicz H."/>
        </authorList>
    </citation>
    <scope>NUCLEOTIDE SEQUENCE [LARGE SCALE GENOMIC DNA]</scope>
    <source>
        <strain evidence="12 13">DSM 25660</strain>
    </source>
</reference>
<evidence type="ECO:0000256" key="7">
    <source>
        <dbReference type="ARBA" id="ARBA00023004"/>
    </source>
</evidence>
<dbReference type="InterPro" id="IPR000192">
    <property type="entry name" value="Aminotrans_V_dom"/>
</dbReference>
<dbReference type="PANTHER" id="PTHR11601:SF34">
    <property type="entry name" value="CYSTEINE DESULFURASE"/>
    <property type="match status" value="1"/>
</dbReference>
<evidence type="ECO:0000256" key="10">
    <source>
        <dbReference type="RuleBase" id="RU004504"/>
    </source>
</evidence>
<dbReference type="GO" id="GO:0051536">
    <property type="term" value="F:iron-sulfur cluster binding"/>
    <property type="evidence" value="ECO:0007669"/>
    <property type="project" value="UniProtKB-KW"/>
</dbReference>
<keyword evidence="5" id="KW-0479">Metal-binding</keyword>
<keyword evidence="4" id="KW-0808">Transferase</keyword>
<dbReference type="PANTHER" id="PTHR11601">
    <property type="entry name" value="CYSTEINE DESULFURYLASE FAMILY MEMBER"/>
    <property type="match status" value="1"/>
</dbReference>